<organism evidence="1 2">
    <name type="scientific">Ancylomarina longa</name>
    <dbReference type="NCBI Taxonomy" id="2487017"/>
    <lineage>
        <taxon>Bacteria</taxon>
        <taxon>Pseudomonadati</taxon>
        <taxon>Bacteroidota</taxon>
        <taxon>Bacteroidia</taxon>
        <taxon>Marinilabiliales</taxon>
        <taxon>Marinifilaceae</taxon>
        <taxon>Ancylomarina</taxon>
    </lineage>
</organism>
<evidence type="ECO:0000313" key="2">
    <source>
        <dbReference type="Proteomes" id="UP000282985"/>
    </source>
</evidence>
<dbReference type="Gene3D" id="3.90.930.1">
    <property type="match status" value="1"/>
</dbReference>
<dbReference type="AlphaFoldDB" id="A0A434ATJ5"/>
<dbReference type="OrthoDB" id="9785122at2"/>
<accession>A0A434ATJ5</accession>
<protein>
    <recommendedName>
        <fullName evidence="3">Toxin-antitoxin system YwqK family antitoxin</fullName>
    </recommendedName>
</protein>
<sequence>MKLHFFKSIKPIFHRLILWVIPLVICHVSFGEVVQNTINQVDKENRKQGSWIEYCNGVKIREGNYINNKKNGIWKNYRKDGILSYVIQFVNGIPNGEMCSYYANGNLLEKGNWVSDHWEGEYYCYSEKGNISGHFFFNKYGKRTGYQEYYHENGKVSIKGNWFNGNKEGEIQEFYENGELRSKKHFSQGQLEEGSCVEYPRTPEKAQKQGTTTDVFSGNGHYILYNKFRKPDREGDFADGKFLNGKRYFYDANGILVKTAIYQNSKIIRWITHSEQ</sequence>
<dbReference type="RefSeq" id="WP_127344163.1">
    <property type="nucleotide sequence ID" value="NZ_RJJX01000016.1"/>
</dbReference>
<evidence type="ECO:0008006" key="3">
    <source>
        <dbReference type="Google" id="ProtNLM"/>
    </source>
</evidence>
<dbReference type="Proteomes" id="UP000282985">
    <property type="component" value="Unassembled WGS sequence"/>
</dbReference>
<comment type="caution">
    <text evidence="1">The sequence shown here is derived from an EMBL/GenBank/DDBJ whole genome shotgun (WGS) entry which is preliminary data.</text>
</comment>
<dbReference type="InterPro" id="IPR011652">
    <property type="entry name" value="MORN_2"/>
</dbReference>
<dbReference type="EMBL" id="RJJX01000016">
    <property type="protein sequence ID" value="RUT77732.1"/>
    <property type="molecule type" value="Genomic_DNA"/>
</dbReference>
<dbReference type="Gene3D" id="2.20.110.10">
    <property type="entry name" value="Histone H3 K4-specific methyltransferase SET7/9 N-terminal domain"/>
    <property type="match status" value="1"/>
</dbReference>
<gene>
    <name evidence="1" type="ORF">DLK05_11740</name>
</gene>
<dbReference type="SUPFAM" id="SSF82185">
    <property type="entry name" value="Histone H3 K4-specific methyltransferase SET7/9 N-terminal domain"/>
    <property type="match status" value="2"/>
</dbReference>
<name>A0A434ATJ5_9BACT</name>
<evidence type="ECO:0000313" key="1">
    <source>
        <dbReference type="EMBL" id="RUT77732.1"/>
    </source>
</evidence>
<reference evidence="1 2" key="1">
    <citation type="submission" date="2018-11" db="EMBL/GenBank/DDBJ databases">
        <title>Parancylomarina longa gen. nov., sp. nov., isolated from sediments of southern Okinawa.</title>
        <authorList>
            <person name="Fu T."/>
        </authorList>
    </citation>
    <scope>NUCLEOTIDE SEQUENCE [LARGE SCALE GENOMIC DNA]</scope>
    <source>
        <strain evidence="1 2">T3-2 S1-C</strain>
    </source>
</reference>
<dbReference type="Pfam" id="PF07661">
    <property type="entry name" value="MORN_2"/>
    <property type="match status" value="4"/>
</dbReference>
<proteinExistence type="predicted"/>
<keyword evidence="2" id="KW-1185">Reference proteome</keyword>